<keyword evidence="3" id="KW-1185">Reference proteome</keyword>
<dbReference type="AlphaFoldDB" id="G0NDU1"/>
<dbReference type="PANTHER" id="PTHR21503">
    <property type="entry name" value="F-BOX-CONTAINING HYPOTHETICAL PROTEIN C.ELEGANS"/>
    <property type="match status" value="1"/>
</dbReference>
<gene>
    <name evidence="2" type="ORF">CAEBREN_13659</name>
</gene>
<sequence>MNKEQSFKLLHLPILAIQECIRSLTVFQFLDFSLLSKRTKFIASTIHREKIQIHFSIGPHPRLYLTLPNHPKKEWLIDFIEDLTPFKKFVPRKINGTTVLSTIRTNTEKSENGEKMKFHRLILPQENLHENMKWMTEHLLVVFRSPLRLMEIKDFEEPLIHFFEWLQTFQRTIDFIEINGEEISSKSLLFILNNFQVKKELTLYVGLSDNSFEYTQSVDTPSMNIGFPQWGLSNILCSENSVVTSMSSCLTPEDINCLIKHWIGGWNKNLSYLELIRTVEHREVEDEIFETIKKDIEWREHFEGSGRPSERTLLNGGIHLMYDGEHAEIERNDGKIAAFAQFYEQVDGKVLHHFRFQAWDKVEK</sequence>
<feature type="domain" description="Sdz-33 F-box" evidence="1">
    <location>
        <begin position="229"/>
        <end position="275"/>
    </location>
</feature>
<dbReference type="PANTHER" id="PTHR21503:SF8">
    <property type="entry name" value="F-BOX ASSOCIATED DOMAIN-CONTAINING PROTEIN-RELATED"/>
    <property type="match status" value="1"/>
</dbReference>
<evidence type="ECO:0000313" key="2">
    <source>
        <dbReference type="EMBL" id="EGT58483.1"/>
    </source>
</evidence>
<dbReference type="EMBL" id="GL379869">
    <property type="protein sequence ID" value="EGT58483.1"/>
    <property type="molecule type" value="Genomic_DNA"/>
</dbReference>
<evidence type="ECO:0000313" key="3">
    <source>
        <dbReference type="Proteomes" id="UP000008068"/>
    </source>
</evidence>
<protein>
    <recommendedName>
        <fullName evidence="1">Sdz-33 F-box domain-containing protein</fullName>
    </recommendedName>
</protein>
<accession>G0NDU1</accession>
<dbReference type="Proteomes" id="UP000008068">
    <property type="component" value="Unassembled WGS sequence"/>
</dbReference>
<organism evidence="3">
    <name type="scientific">Caenorhabditis brenneri</name>
    <name type="common">Nematode worm</name>
    <dbReference type="NCBI Taxonomy" id="135651"/>
    <lineage>
        <taxon>Eukaryota</taxon>
        <taxon>Metazoa</taxon>
        <taxon>Ecdysozoa</taxon>
        <taxon>Nematoda</taxon>
        <taxon>Chromadorea</taxon>
        <taxon>Rhabditida</taxon>
        <taxon>Rhabditina</taxon>
        <taxon>Rhabditomorpha</taxon>
        <taxon>Rhabditoidea</taxon>
        <taxon>Rhabditidae</taxon>
        <taxon>Peloderinae</taxon>
        <taxon>Caenorhabditis</taxon>
    </lineage>
</organism>
<dbReference type="HOGENOM" id="CLU_039220_0_0_1"/>
<name>G0NDU1_CAEBE</name>
<dbReference type="OrthoDB" id="5903690at2759"/>
<dbReference type="Pfam" id="PF07735">
    <property type="entry name" value="FBA_2"/>
    <property type="match status" value="1"/>
</dbReference>
<dbReference type="eggNOG" id="ENOG502TIVX">
    <property type="taxonomic scope" value="Eukaryota"/>
</dbReference>
<evidence type="ECO:0000259" key="1">
    <source>
        <dbReference type="Pfam" id="PF07735"/>
    </source>
</evidence>
<proteinExistence type="predicted"/>
<dbReference type="OMA" id="STIRYIW"/>
<dbReference type="InParanoid" id="G0NDU1"/>
<dbReference type="InterPro" id="IPR012885">
    <property type="entry name" value="F-box_Sdz-33"/>
</dbReference>
<reference evidence="3" key="1">
    <citation type="submission" date="2011-07" db="EMBL/GenBank/DDBJ databases">
        <authorList>
            <consortium name="Caenorhabditis brenneri Sequencing and Analysis Consortium"/>
            <person name="Wilson R.K."/>
        </authorList>
    </citation>
    <scope>NUCLEOTIDE SEQUENCE [LARGE SCALE GENOMIC DNA]</scope>
    <source>
        <strain evidence="3">PB2801</strain>
    </source>
</reference>